<accession>A0A5B9R656</accession>
<dbReference type="Proteomes" id="UP000325286">
    <property type="component" value="Chromosome"/>
</dbReference>
<dbReference type="AlphaFoldDB" id="A0A5B9R656"/>
<protein>
    <submittedName>
        <fullName evidence="1">Uncharacterized protein</fullName>
    </submittedName>
</protein>
<proteinExistence type="predicted"/>
<name>A0A5B9R656_9BACT</name>
<evidence type="ECO:0000313" key="1">
    <source>
        <dbReference type="EMBL" id="QEG41991.1"/>
    </source>
</evidence>
<organism evidence="1 2">
    <name type="scientific">Roseimaritima ulvae</name>
    <dbReference type="NCBI Taxonomy" id="980254"/>
    <lineage>
        <taxon>Bacteria</taxon>
        <taxon>Pseudomonadati</taxon>
        <taxon>Planctomycetota</taxon>
        <taxon>Planctomycetia</taxon>
        <taxon>Pirellulales</taxon>
        <taxon>Pirellulaceae</taxon>
        <taxon>Roseimaritima</taxon>
    </lineage>
</organism>
<evidence type="ECO:0000313" key="2">
    <source>
        <dbReference type="Proteomes" id="UP000325286"/>
    </source>
</evidence>
<dbReference type="RefSeq" id="WP_068141462.1">
    <property type="nucleotide sequence ID" value="NZ_CP042914.1"/>
</dbReference>
<sequence>MSDPNAFQPVLVIVDGAPALWRLSEPVEGSQSDGGALALAVFSDAERANQYGQSELGAGRFRIETPDPQVTVRVLAACVQQGVAVAVLNPTGTTAGRAFDLKAILRRVREQLRAGEPLQF</sequence>
<dbReference type="OrthoDB" id="9984842at2"/>
<dbReference type="KEGG" id="rul:UC8_40200"/>
<keyword evidence="2" id="KW-1185">Reference proteome</keyword>
<reference evidence="1 2" key="1">
    <citation type="submission" date="2019-08" db="EMBL/GenBank/DDBJ databases">
        <title>Deep-cultivation of Planctomycetes and their phenomic and genomic characterization uncovers novel biology.</title>
        <authorList>
            <person name="Wiegand S."/>
            <person name="Jogler M."/>
            <person name="Boedeker C."/>
            <person name="Pinto D."/>
            <person name="Vollmers J."/>
            <person name="Rivas-Marin E."/>
            <person name="Kohn T."/>
            <person name="Peeters S.H."/>
            <person name="Heuer A."/>
            <person name="Rast P."/>
            <person name="Oberbeckmann S."/>
            <person name="Bunk B."/>
            <person name="Jeske O."/>
            <person name="Meyerdierks A."/>
            <person name="Storesund J.E."/>
            <person name="Kallscheuer N."/>
            <person name="Luecker S."/>
            <person name="Lage O.M."/>
            <person name="Pohl T."/>
            <person name="Merkel B.J."/>
            <person name="Hornburger P."/>
            <person name="Mueller R.-W."/>
            <person name="Bruemmer F."/>
            <person name="Labrenz M."/>
            <person name="Spormann A.M."/>
            <person name="Op den Camp H."/>
            <person name="Overmann J."/>
            <person name="Amann R."/>
            <person name="Jetten M.S.M."/>
            <person name="Mascher T."/>
            <person name="Medema M.H."/>
            <person name="Devos D.P."/>
            <person name="Kaster A.-K."/>
            <person name="Ovreas L."/>
            <person name="Rohde M."/>
            <person name="Galperin M.Y."/>
            <person name="Jogler C."/>
        </authorList>
    </citation>
    <scope>NUCLEOTIDE SEQUENCE [LARGE SCALE GENOMIC DNA]</scope>
    <source>
        <strain evidence="1 2">UC8</strain>
    </source>
</reference>
<dbReference type="EMBL" id="CP042914">
    <property type="protein sequence ID" value="QEG41991.1"/>
    <property type="molecule type" value="Genomic_DNA"/>
</dbReference>
<gene>
    <name evidence="1" type="ORF">UC8_40200</name>
</gene>